<keyword evidence="4" id="KW-0408">Iron</keyword>
<name>A0A1I3MRP1_9FLAO</name>
<dbReference type="Gene3D" id="3.90.550.10">
    <property type="entry name" value="Spore Coat Polysaccharide Biosynthesis Protein SpsA, Chain A"/>
    <property type="match status" value="1"/>
</dbReference>
<dbReference type="Gene3D" id="3.20.20.70">
    <property type="entry name" value="Aldolase class I"/>
    <property type="match status" value="1"/>
</dbReference>
<dbReference type="InterPro" id="IPR001173">
    <property type="entry name" value="Glyco_trans_2-like"/>
</dbReference>
<dbReference type="InterPro" id="IPR013785">
    <property type="entry name" value="Aldolase_TIM"/>
</dbReference>
<gene>
    <name evidence="8" type="ORF">SAMN05443431_103276</name>
</gene>
<keyword evidence="3" id="KW-0479">Metal-binding</keyword>
<evidence type="ECO:0000256" key="3">
    <source>
        <dbReference type="ARBA" id="ARBA00022723"/>
    </source>
</evidence>
<dbReference type="AlphaFoldDB" id="A0A1I3MRP1"/>
<evidence type="ECO:0000256" key="4">
    <source>
        <dbReference type="ARBA" id="ARBA00023004"/>
    </source>
</evidence>
<dbReference type="InterPro" id="IPR058240">
    <property type="entry name" value="rSAM_sf"/>
</dbReference>
<dbReference type="InterPro" id="IPR007197">
    <property type="entry name" value="rSAM"/>
</dbReference>
<keyword evidence="8" id="KW-0808">Transferase</keyword>
<evidence type="ECO:0000259" key="7">
    <source>
        <dbReference type="Pfam" id="PF04055"/>
    </source>
</evidence>
<dbReference type="GO" id="GO:0051536">
    <property type="term" value="F:iron-sulfur cluster binding"/>
    <property type="evidence" value="ECO:0007669"/>
    <property type="project" value="UniProtKB-KW"/>
</dbReference>
<dbReference type="Proteomes" id="UP000199559">
    <property type="component" value="Unassembled WGS sequence"/>
</dbReference>
<dbReference type="CDD" id="cd00761">
    <property type="entry name" value="Glyco_tranf_GTA_type"/>
    <property type="match status" value="1"/>
</dbReference>
<dbReference type="SFLD" id="SFLDS00029">
    <property type="entry name" value="Radical_SAM"/>
    <property type="match status" value="1"/>
</dbReference>
<dbReference type="GO" id="GO:0006783">
    <property type="term" value="P:heme biosynthetic process"/>
    <property type="evidence" value="ECO:0007669"/>
    <property type="project" value="TreeGrafter"/>
</dbReference>
<dbReference type="CDD" id="cd01335">
    <property type="entry name" value="Radical_SAM"/>
    <property type="match status" value="1"/>
</dbReference>
<dbReference type="RefSeq" id="WP_090838873.1">
    <property type="nucleotide sequence ID" value="NZ_FORM01000003.1"/>
</dbReference>
<dbReference type="PANTHER" id="PTHR11228">
    <property type="entry name" value="RADICAL SAM DOMAIN PROTEIN"/>
    <property type="match status" value="1"/>
</dbReference>
<dbReference type="SUPFAM" id="SSF102114">
    <property type="entry name" value="Radical SAM enzymes"/>
    <property type="match status" value="1"/>
</dbReference>
<evidence type="ECO:0000313" key="8">
    <source>
        <dbReference type="EMBL" id="SFI99688.1"/>
    </source>
</evidence>
<dbReference type="PANTHER" id="PTHR11228:SF7">
    <property type="entry name" value="PQQA PEPTIDE CYCLASE"/>
    <property type="match status" value="1"/>
</dbReference>
<evidence type="ECO:0000313" key="9">
    <source>
        <dbReference type="Proteomes" id="UP000199559"/>
    </source>
</evidence>
<evidence type="ECO:0000256" key="5">
    <source>
        <dbReference type="ARBA" id="ARBA00023014"/>
    </source>
</evidence>
<evidence type="ECO:0000259" key="6">
    <source>
        <dbReference type="Pfam" id="PF00535"/>
    </source>
</evidence>
<dbReference type="STRING" id="1144750.SAMN05443431_103276"/>
<sequence length="1093" mass="127529">MVDNRIATGLIILESNFPQKKFHFLGEGKASVVFRDEHLVYKVFLLENYEALKYKRHIFNTIQLNKKKFDNSTVFYPITEIIELNNDCFILTYPFEKSEPCLGFEQSEIQEFLVECWQKRLVFQDIKPDNFVRVNKKLKWIDYEPDKFTDNLFLNMAVRAFLFVKYSNESVSFLNKLRRSAINNFDIPELKGLQSFMNDLFTRIIFQESQLALQTKQLDNNTFVNEGPEIRNGGNYSLPYQDSFNAEQLFWQLINKNIYLDEVGFDTPSIDERNYFSPKNIILKTQQIIEPKQKVSLVIKACIQDSEVLYESVKHIIRQLSFPNNFNEKILALDIRQTDFLREYNGKNIWQQLIETSQKLVDDLIIDKYIFPNENDVVRVNKKWFGIETSATHTVKKVPVSAQIFAFESTISEYVLQVDCDAMIGRLSKEHSFLNDMISELDANENVLSVGFNIYKGKENSFTPYFGFENGGFVPEVRFCLLKKSRFDHVLPLKNELVANAFELSWYRALEIRQKETETCSIRGGDSRSFFIHPQNFKKSDKDVWFTTIDRVEQLQIPEKQINEFDLAGSYHDWTSPKRNEDLVIISCFRNISLSRFLRYWYSLLSQTNQDWGLVLIDDASNNGISHFIKELIKPYQDRITFIENSFSVGAAQNTYKGIHYFTENQESVICILDADDALIGKNVLKSVFEKYSYFDADVVIGKMYRTDKLHAHYNYMPNFINPRLYGGNVWQHIRSFKKYLYDSLGFEDLKIKNQQQKTGDILLSRRFSQKMVFPEHCIDYSYMVPIIEMSSNPMWINHFNILHDRTTINTPEVKIRKNEIIDEILLKKSKSPKDVFFGRKTFLPNLKKIEIDITYECNLKCINCNRSSTQAPVKEGMTLLQIQEFVDDSIHLNKKWELINLLGGEPTIHIDFIEIVNTILYKYIIPYSPDTILQVTSNGFGDLVKSKLEQLPNHKNVIIDYASFKDERVVPYFSPFNDAPIDNESLSNQEFSKGCWVTSYCGIGLNQLGYYPCGVAGGIDRVFKKNLGVQKLEDVDESISKLLNEFCKYCGNFTDYAENQGNFIPRHEKAAIIKPKVSATWKKQYKIYNGKK</sequence>
<comment type="cofactor">
    <cofactor evidence="1">
        <name>[4Fe-4S] cluster</name>
        <dbReference type="ChEBI" id="CHEBI:49883"/>
    </cofactor>
</comment>
<evidence type="ECO:0000256" key="1">
    <source>
        <dbReference type="ARBA" id="ARBA00001966"/>
    </source>
</evidence>
<dbReference type="InterPro" id="IPR029044">
    <property type="entry name" value="Nucleotide-diphossugar_trans"/>
</dbReference>
<feature type="domain" description="Radical SAM core" evidence="7">
    <location>
        <begin position="854"/>
        <end position="954"/>
    </location>
</feature>
<reference evidence="9" key="1">
    <citation type="submission" date="2016-10" db="EMBL/GenBank/DDBJ databases">
        <authorList>
            <person name="Varghese N."/>
            <person name="Submissions S."/>
        </authorList>
    </citation>
    <scope>NUCLEOTIDE SEQUENCE [LARGE SCALE GENOMIC DNA]</scope>
    <source>
        <strain evidence="9">DSM 28881</strain>
    </source>
</reference>
<dbReference type="EMBL" id="FORM01000003">
    <property type="protein sequence ID" value="SFI99688.1"/>
    <property type="molecule type" value="Genomic_DNA"/>
</dbReference>
<dbReference type="Pfam" id="PF00535">
    <property type="entry name" value="Glycos_transf_2"/>
    <property type="match status" value="1"/>
</dbReference>
<protein>
    <submittedName>
        <fullName evidence="8">Glycosyl transferase family 2</fullName>
    </submittedName>
</protein>
<keyword evidence="9" id="KW-1185">Reference proteome</keyword>
<dbReference type="GO" id="GO:0016740">
    <property type="term" value="F:transferase activity"/>
    <property type="evidence" value="ECO:0007669"/>
    <property type="project" value="UniProtKB-KW"/>
</dbReference>
<proteinExistence type="predicted"/>
<keyword evidence="5" id="KW-0411">Iron-sulfur</keyword>
<dbReference type="SUPFAM" id="SSF53448">
    <property type="entry name" value="Nucleotide-diphospho-sugar transferases"/>
    <property type="match status" value="1"/>
</dbReference>
<evidence type="ECO:0000256" key="2">
    <source>
        <dbReference type="ARBA" id="ARBA00022691"/>
    </source>
</evidence>
<dbReference type="GO" id="GO:0046872">
    <property type="term" value="F:metal ion binding"/>
    <property type="evidence" value="ECO:0007669"/>
    <property type="project" value="UniProtKB-KW"/>
</dbReference>
<accession>A0A1I3MRP1</accession>
<organism evidence="8 9">
    <name type="scientific">Olleya namhaensis</name>
    <dbReference type="NCBI Taxonomy" id="1144750"/>
    <lineage>
        <taxon>Bacteria</taxon>
        <taxon>Pseudomonadati</taxon>
        <taxon>Bacteroidota</taxon>
        <taxon>Flavobacteriia</taxon>
        <taxon>Flavobacteriales</taxon>
        <taxon>Flavobacteriaceae</taxon>
    </lineage>
</organism>
<feature type="domain" description="Glycosyltransferase 2-like" evidence="6">
    <location>
        <begin position="584"/>
        <end position="726"/>
    </location>
</feature>
<dbReference type="InterPro" id="IPR050377">
    <property type="entry name" value="Radical_SAM_PqqE_MftC-like"/>
</dbReference>
<keyword evidence="2" id="KW-0949">S-adenosyl-L-methionine</keyword>
<dbReference type="Pfam" id="PF04055">
    <property type="entry name" value="Radical_SAM"/>
    <property type="match status" value="1"/>
</dbReference>